<proteinExistence type="predicted"/>
<sequence length="37" mass="4176">MKPLYYISNLLAQSIGFYQRCVPSAQDALHLFSSCLP</sequence>
<evidence type="ECO:0000313" key="2">
    <source>
        <dbReference type="Proteomes" id="UP001497382"/>
    </source>
</evidence>
<gene>
    <name evidence="1" type="ORF">LARSCL_LOCUS8214</name>
</gene>
<accession>A0AAV1ZVA2</accession>
<organism evidence="1 2">
    <name type="scientific">Larinioides sclopetarius</name>
    <dbReference type="NCBI Taxonomy" id="280406"/>
    <lineage>
        <taxon>Eukaryota</taxon>
        <taxon>Metazoa</taxon>
        <taxon>Ecdysozoa</taxon>
        <taxon>Arthropoda</taxon>
        <taxon>Chelicerata</taxon>
        <taxon>Arachnida</taxon>
        <taxon>Araneae</taxon>
        <taxon>Araneomorphae</taxon>
        <taxon>Entelegynae</taxon>
        <taxon>Araneoidea</taxon>
        <taxon>Araneidae</taxon>
        <taxon>Larinioides</taxon>
    </lineage>
</organism>
<dbReference type="Proteomes" id="UP001497382">
    <property type="component" value="Unassembled WGS sequence"/>
</dbReference>
<reference evidence="1 2" key="1">
    <citation type="submission" date="2024-04" db="EMBL/GenBank/DDBJ databases">
        <authorList>
            <person name="Rising A."/>
            <person name="Reimegard J."/>
            <person name="Sonavane S."/>
            <person name="Akerstrom W."/>
            <person name="Nylinder S."/>
            <person name="Hedman E."/>
            <person name="Kallberg Y."/>
        </authorList>
    </citation>
    <scope>NUCLEOTIDE SEQUENCE [LARGE SCALE GENOMIC DNA]</scope>
</reference>
<dbReference type="EMBL" id="CAXIEN010000086">
    <property type="protein sequence ID" value="CAL1275657.1"/>
    <property type="molecule type" value="Genomic_DNA"/>
</dbReference>
<keyword evidence="2" id="KW-1185">Reference proteome</keyword>
<evidence type="ECO:0000313" key="1">
    <source>
        <dbReference type="EMBL" id="CAL1275657.1"/>
    </source>
</evidence>
<dbReference type="AlphaFoldDB" id="A0AAV1ZVA2"/>
<protein>
    <submittedName>
        <fullName evidence="1">Uncharacterized protein</fullName>
    </submittedName>
</protein>
<comment type="caution">
    <text evidence="1">The sequence shown here is derived from an EMBL/GenBank/DDBJ whole genome shotgun (WGS) entry which is preliminary data.</text>
</comment>
<name>A0AAV1ZVA2_9ARAC</name>